<dbReference type="AlphaFoldDB" id="A0AAF3EQN9"/>
<dbReference type="Proteomes" id="UP000887575">
    <property type="component" value="Unassembled WGS sequence"/>
</dbReference>
<organism evidence="1 2">
    <name type="scientific">Mesorhabditis belari</name>
    <dbReference type="NCBI Taxonomy" id="2138241"/>
    <lineage>
        <taxon>Eukaryota</taxon>
        <taxon>Metazoa</taxon>
        <taxon>Ecdysozoa</taxon>
        <taxon>Nematoda</taxon>
        <taxon>Chromadorea</taxon>
        <taxon>Rhabditida</taxon>
        <taxon>Rhabditina</taxon>
        <taxon>Rhabditomorpha</taxon>
        <taxon>Rhabditoidea</taxon>
        <taxon>Rhabditidae</taxon>
        <taxon>Mesorhabditinae</taxon>
        <taxon>Mesorhabditis</taxon>
    </lineage>
</organism>
<sequence length="69" mass="7578">MNADLTARISANMVVLQTCGSILAHKLILSIRGDRSARLFPKLRQSGHSVVCRFAPNEGVEWFGVLLLV</sequence>
<protein>
    <submittedName>
        <fullName evidence="2">Uncharacterized protein</fullName>
    </submittedName>
</protein>
<proteinExistence type="predicted"/>
<reference evidence="2" key="1">
    <citation type="submission" date="2024-02" db="UniProtKB">
        <authorList>
            <consortium name="WormBaseParasite"/>
        </authorList>
    </citation>
    <scope>IDENTIFICATION</scope>
</reference>
<dbReference type="WBParaSite" id="MBELARI_LOCUS16307">
    <property type="protein sequence ID" value="MBELARI_LOCUS16307"/>
    <property type="gene ID" value="MBELARI_LOCUS16307"/>
</dbReference>
<evidence type="ECO:0000313" key="2">
    <source>
        <dbReference type="WBParaSite" id="MBELARI_LOCUS16307"/>
    </source>
</evidence>
<accession>A0AAF3EQN9</accession>
<name>A0AAF3EQN9_9BILA</name>
<evidence type="ECO:0000313" key="1">
    <source>
        <dbReference type="Proteomes" id="UP000887575"/>
    </source>
</evidence>
<keyword evidence="1" id="KW-1185">Reference proteome</keyword>